<comment type="caution">
    <text evidence="2">The sequence shown here is derived from an EMBL/GenBank/DDBJ whole genome shotgun (WGS) entry which is preliminary data.</text>
</comment>
<proteinExistence type="predicted"/>
<reference evidence="2 3" key="1">
    <citation type="journal article" date="2021" name="Elife">
        <title>Chloroplast acquisition without the gene transfer in kleptoplastic sea slugs, Plakobranchus ocellatus.</title>
        <authorList>
            <person name="Maeda T."/>
            <person name="Takahashi S."/>
            <person name="Yoshida T."/>
            <person name="Shimamura S."/>
            <person name="Takaki Y."/>
            <person name="Nagai Y."/>
            <person name="Toyoda A."/>
            <person name="Suzuki Y."/>
            <person name="Arimoto A."/>
            <person name="Ishii H."/>
            <person name="Satoh N."/>
            <person name="Nishiyama T."/>
            <person name="Hasebe M."/>
            <person name="Maruyama T."/>
            <person name="Minagawa J."/>
            <person name="Obokata J."/>
            <person name="Shigenobu S."/>
        </authorList>
    </citation>
    <scope>NUCLEOTIDE SEQUENCE [LARGE SCALE GENOMIC DNA]</scope>
</reference>
<sequence>MEVLCKTKPKFRDVCSFKNLSCSINRKLRFVQSGMPGMVSCRPCIHQIYHEAEAIASASRERRKALDSTWSGHDVTGAGCAVFILVCLIMWPDRGHGKVKAGVAQREGER</sequence>
<accession>A0AAV4EW07</accession>
<dbReference type="Proteomes" id="UP000762676">
    <property type="component" value="Unassembled WGS sequence"/>
</dbReference>
<evidence type="ECO:0000313" key="3">
    <source>
        <dbReference type="Proteomes" id="UP000762676"/>
    </source>
</evidence>
<name>A0AAV4EW07_9GAST</name>
<gene>
    <name evidence="2" type="ORF">ElyMa_000188900</name>
</gene>
<protein>
    <submittedName>
        <fullName evidence="2">Uncharacterized protein</fullName>
    </submittedName>
</protein>
<feature type="transmembrane region" description="Helical" evidence="1">
    <location>
        <begin position="70"/>
        <end position="91"/>
    </location>
</feature>
<keyword evidence="1" id="KW-0472">Membrane</keyword>
<keyword evidence="1" id="KW-1133">Transmembrane helix</keyword>
<keyword evidence="1" id="KW-0812">Transmembrane</keyword>
<dbReference type="EMBL" id="BMAT01000359">
    <property type="protein sequence ID" value="GFR64845.1"/>
    <property type="molecule type" value="Genomic_DNA"/>
</dbReference>
<evidence type="ECO:0000256" key="1">
    <source>
        <dbReference type="SAM" id="Phobius"/>
    </source>
</evidence>
<dbReference type="AlphaFoldDB" id="A0AAV4EW07"/>
<keyword evidence="3" id="KW-1185">Reference proteome</keyword>
<evidence type="ECO:0000313" key="2">
    <source>
        <dbReference type="EMBL" id="GFR64845.1"/>
    </source>
</evidence>
<organism evidence="2 3">
    <name type="scientific">Elysia marginata</name>
    <dbReference type="NCBI Taxonomy" id="1093978"/>
    <lineage>
        <taxon>Eukaryota</taxon>
        <taxon>Metazoa</taxon>
        <taxon>Spiralia</taxon>
        <taxon>Lophotrochozoa</taxon>
        <taxon>Mollusca</taxon>
        <taxon>Gastropoda</taxon>
        <taxon>Heterobranchia</taxon>
        <taxon>Euthyneura</taxon>
        <taxon>Panpulmonata</taxon>
        <taxon>Sacoglossa</taxon>
        <taxon>Placobranchoidea</taxon>
        <taxon>Plakobranchidae</taxon>
        <taxon>Elysia</taxon>
    </lineage>
</organism>